<keyword evidence="1" id="KW-1133">Transmembrane helix</keyword>
<gene>
    <name evidence="2" type="ORF">BpJC7_21390</name>
</gene>
<dbReference type="Proteomes" id="UP000391919">
    <property type="component" value="Unassembled WGS sequence"/>
</dbReference>
<evidence type="ECO:0000256" key="1">
    <source>
        <dbReference type="SAM" id="Phobius"/>
    </source>
</evidence>
<organism evidence="2 3">
    <name type="scientific">Weizmannia acidilactici</name>
    <dbReference type="NCBI Taxonomy" id="2607726"/>
    <lineage>
        <taxon>Bacteria</taxon>
        <taxon>Bacillati</taxon>
        <taxon>Bacillota</taxon>
        <taxon>Bacilli</taxon>
        <taxon>Bacillales</taxon>
        <taxon>Bacillaceae</taxon>
        <taxon>Heyndrickxia</taxon>
    </lineage>
</organism>
<feature type="transmembrane region" description="Helical" evidence="1">
    <location>
        <begin position="83"/>
        <end position="103"/>
    </location>
</feature>
<sequence length="104" mass="12022">MGHTINKHTYPYNEKIMAQNPGETMKIYAAFLFQVIIWSGFTLAEWLSERDPFIFKIAMFAVFFYLAFLMAKHIVKSVRTTCMVTALSLSAYGLLQLFLIPLIF</sequence>
<dbReference type="AlphaFoldDB" id="A0A5J4J7D5"/>
<evidence type="ECO:0000313" key="3">
    <source>
        <dbReference type="Proteomes" id="UP000391919"/>
    </source>
</evidence>
<name>A0A5J4J7D5_9BACI</name>
<comment type="caution">
    <text evidence="2">The sequence shown here is derived from an EMBL/GenBank/DDBJ whole genome shotgun (WGS) entry which is preliminary data.</text>
</comment>
<accession>A0A5J4J7D5</accession>
<protein>
    <submittedName>
        <fullName evidence="2">Uncharacterized protein</fullName>
    </submittedName>
</protein>
<keyword evidence="3" id="KW-1185">Reference proteome</keyword>
<feature type="transmembrane region" description="Helical" evidence="1">
    <location>
        <begin position="53"/>
        <end position="71"/>
    </location>
</feature>
<keyword evidence="1" id="KW-0812">Transmembrane</keyword>
<evidence type="ECO:0000313" key="2">
    <source>
        <dbReference type="EMBL" id="GER70836.1"/>
    </source>
</evidence>
<feature type="transmembrane region" description="Helical" evidence="1">
    <location>
        <begin position="27"/>
        <end position="47"/>
    </location>
</feature>
<proteinExistence type="predicted"/>
<reference evidence="2 3" key="1">
    <citation type="submission" date="2019-09" db="EMBL/GenBank/DDBJ databases">
        <title>Draft genome sequence of Bacillus sp. JC-7.</title>
        <authorList>
            <person name="Tanaka N."/>
            <person name="Shiwa Y."/>
            <person name="Fujita N."/>
            <person name="Tanasupawat S."/>
        </authorList>
    </citation>
    <scope>NUCLEOTIDE SEQUENCE [LARGE SCALE GENOMIC DNA]</scope>
    <source>
        <strain evidence="2 3">JC-7</strain>
    </source>
</reference>
<keyword evidence="1" id="KW-0472">Membrane</keyword>
<dbReference type="EMBL" id="BKZQ01000028">
    <property type="protein sequence ID" value="GER70836.1"/>
    <property type="molecule type" value="Genomic_DNA"/>
</dbReference>